<accession>A0A4D6L652</accession>
<reference evidence="2 3" key="1">
    <citation type="submission" date="2019-04" db="EMBL/GenBank/DDBJ databases">
        <title>An improved genome assembly and genetic linkage map for asparagus bean, Vigna unguiculata ssp. sesquipedialis.</title>
        <authorList>
            <person name="Xia Q."/>
            <person name="Zhang R."/>
            <person name="Dong Y."/>
        </authorList>
    </citation>
    <scope>NUCLEOTIDE SEQUENCE [LARGE SCALE GENOMIC DNA]</scope>
    <source>
        <tissue evidence="2">Leaf</tissue>
    </source>
</reference>
<feature type="compositionally biased region" description="Basic residues" evidence="1">
    <location>
        <begin position="27"/>
        <end position="37"/>
    </location>
</feature>
<feature type="compositionally biased region" description="Gly residues" evidence="1">
    <location>
        <begin position="77"/>
        <end position="91"/>
    </location>
</feature>
<evidence type="ECO:0000313" key="2">
    <source>
        <dbReference type="EMBL" id="QCD84012.1"/>
    </source>
</evidence>
<feature type="region of interest" description="Disordered" evidence="1">
    <location>
        <begin position="75"/>
        <end position="106"/>
    </location>
</feature>
<feature type="compositionally biased region" description="Basic and acidic residues" evidence="1">
    <location>
        <begin position="54"/>
        <end position="63"/>
    </location>
</feature>
<feature type="region of interest" description="Disordered" evidence="1">
    <location>
        <begin position="27"/>
        <end position="63"/>
    </location>
</feature>
<feature type="compositionally biased region" description="Acidic residues" evidence="1">
    <location>
        <begin position="96"/>
        <end position="106"/>
    </location>
</feature>
<sequence length="144" mass="15351">MALHPPEAPLTLNHICSHRIGDHRKRKTYNTRQTHKKQGLDTKGYHPTTPKNSKAKERHGLRGVRGEFLDELDLEARGGGGGGGVLGGDGDGAMEVAEEEGEVEGEDDAVVVVAGDAVDAVVGDESLEFHGGNDFNGEIEKLSE</sequence>
<gene>
    <name evidence="2" type="ORF">DEO72_LG2g4362</name>
</gene>
<dbReference type="AlphaFoldDB" id="A0A4D6L652"/>
<dbReference type="Proteomes" id="UP000501690">
    <property type="component" value="Linkage Group LG2"/>
</dbReference>
<evidence type="ECO:0000313" key="3">
    <source>
        <dbReference type="Proteomes" id="UP000501690"/>
    </source>
</evidence>
<evidence type="ECO:0000256" key="1">
    <source>
        <dbReference type="SAM" id="MobiDB-lite"/>
    </source>
</evidence>
<protein>
    <submittedName>
        <fullName evidence="2">Uncharacterized protein</fullName>
    </submittedName>
</protein>
<proteinExistence type="predicted"/>
<keyword evidence="3" id="KW-1185">Reference proteome</keyword>
<organism evidence="2 3">
    <name type="scientific">Vigna unguiculata</name>
    <name type="common">Cowpea</name>
    <dbReference type="NCBI Taxonomy" id="3917"/>
    <lineage>
        <taxon>Eukaryota</taxon>
        <taxon>Viridiplantae</taxon>
        <taxon>Streptophyta</taxon>
        <taxon>Embryophyta</taxon>
        <taxon>Tracheophyta</taxon>
        <taxon>Spermatophyta</taxon>
        <taxon>Magnoliopsida</taxon>
        <taxon>eudicotyledons</taxon>
        <taxon>Gunneridae</taxon>
        <taxon>Pentapetalae</taxon>
        <taxon>rosids</taxon>
        <taxon>fabids</taxon>
        <taxon>Fabales</taxon>
        <taxon>Fabaceae</taxon>
        <taxon>Papilionoideae</taxon>
        <taxon>50 kb inversion clade</taxon>
        <taxon>NPAAA clade</taxon>
        <taxon>indigoferoid/millettioid clade</taxon>
        <taxon>Phaseoleae</taxon>
        <taxon>Vigna</taxon>
    </lineage>
</organism>
<name>A0A4D6L652_VIGUN</name>
<dbReference type="EMBL" id="CP039346">
    <property type="protein sequence ID" value="QCD84012.1"/>
    <property type="molecule type" value="Genomic_DNA"/>
</dbReference>